<evidence type="ECO:0000313" key="3">
    <source>
        <dbReference type="Proteomes" id="UP000199428"/>
    </source>
</evidence>
<dbReference type="AlphaFoldDB" id="A0A1G5RQY3"/>
<name>A0A1G5RQY3_PSEXY</name>
<dbReference type="Proteomes" id="UP000199428">
    <property type="component" value="Unassembled WGS sequence"/>
</dbReference>
<feature type="domain" description="Transcobalamin-like C-terminal" evidence="1">
    <location>
        <begin position="66"/>
        <end position="138"/>
    </location>
</feature>
<dbReference type="EMBL" id="FMWK01000001">
    <property type="protein sequence ID" value="SCZ76280.1"/>
    <property type="molecule type" value="Genomic_DNA"/>
</dbReference>
<evidence type="ECO:0000259" key="1">
    <source>
        <dbReference type="Pfam" id="PF14478"/>
    </source>
</evidence>
<sequence>MEKKNTKKIVIGAVILVALIAVFALCYNKFAAKSTVGAKAITIEVVDSKGDSTKYEMNTDAEYLKDAMDELADADSSFSYNGTESDYGIMVEEVNGEQAIFTEDNAYWALYVNGEYGQYGADQQPVVNEDTYTWTYEKAE</sequence>
<protein>
    <recommendedName>
        <fullName evidence="1">Transcobalamin-like C-terminal domain-containing protein</fullName>
    </recommendedName>
</protein>
<dbReference type="RefSeq" id="WP_028247609.1">
    <property type="nucleotide sequence ID" value="NZ_FMWK01000001.1"/>
</dbReference>
<dbReference type="InterPro" id="IPR027954">
    <property type="entry name" value="Transcobalamin-like_C"/>
</dbReference>
<accession>A0A1G5RQY3</accession>
<gene>
    <name evidence="2" type="ORF">SAMN02910350_00172</name>
</gene>
<evidence type="ECO:0000313" key="2">
    <source>
        <dbReference type="EMBL" id="SCZ76280.1"/>
    </source>
</evidence>
<proteinExistence type="predicted"/>
<dbReference type="Gene3D" id="2.170.130.30">
    <property type="match status" value="1"/>
</dbReference>
<organism evidence="2 3">
    <name type="scientific">Pseudobutyrivibrio xylanivorans</name>
    <dbReference type="NCBI Taxonomy" id="185007"/>
    <lineage>
        <taxon>Bacteria</taxon>
        <taxon>Bacillati</taxon>
        <taxon>Bacillota</taxon>
        <taxon>Clostridia</taxon>
        <taxon>Lachnospirales</taxon>
        <taxon>Lachnospiraceae</taxon>
        <taxon>Pseudobutyrivibrio</taxon>
    </lineage>
</organism>
<reference evidence="2 3" key="1">
    <citation type="submission" date="2016-10" db="EMBL/GenBank/DDBJ databases">
        <authorList>
            <person name="de Groot N.N."/>
        </authorList>
    </citation>
    <scope>NUCLEOTIDE SEQUENCE [LARGE SCALE GENOMIC DNA]</scope>
    <source>
        <strain evidence="2 3">DSM 10317</strain>
    </source>
</reference>
<dbReference type="Pfam" id="PF14478">
    <property type="entry name" value="DUF4430"/>
    <property type="match status" value="1"/>
</dbReference>